<proteinExistence type="inferred from homology"/>
<dbReference type="InterPro" id="IPR050330">
    <property type="entry name" value="Bact_OuterMem_StrucFunc"/>
</dbReference>
<dbReference type="NCBIfam" id="NF006548">
    <property type="entry name" value="PRK09041.1"/>
    <property type="match status" value="1"/>
</dbReference>
<dbReference type="Gene3D" id="3.30.1330.60">
    <property type="entry name" value="OmpA-like domain"/>
    <property type="match status" value="1"/>
</dbReference>
<dbReference type="InterPro" id="IPR006665">
    <property type="entry name" value="OmpA-like"/>
</dbReference>
<dbReference type="GO" id="GO:0005886">
    <property type="term" value="C:plasma membrane"/>
    <property type="evidence" value="ECO:0007669"/>
    <property type="project" value="UniProtKB-SubCell"/>
</dbReference>
<dbReference type="EMBL" id="RBZU01000001">
    <property type="protein sequence ID" value="RKP58396.1"/>
    <property type="molecule type" value="Genomic_DNA"/>
</dbReference>
<evidence type="ECO:0000256" key="3">
    <source>
        <dbReference type="ARBA" id="ARBA00022475"/>
    </source>
</evidence>
<comment type="subcellular location">
    <subcellularLocation>
        <location evidence="1">Cell membrane</location>
        <topology evidence="1">Single-pass membrane protein</topology>
    </subcellularLocation>
</comment>
<feature type="compositionally biased region" description="Basic and acidic residues" evidence="8">
    <location>
        <begin position="112"/>
        <end position="131"/>
    </location>
</feature>
<feature type="domain" description="OmpA-like" evidence="10">
    <location>
        <begin position="167"/>
        <end position="296"/>
    </location>
</feature>
<dbReference type="PANTHER" id="PTHR30329:SF21">
    <property type="entry name" value="LIPOPROTEIN YIAD-RELATED"/>
    <property type="match status" value="1"/>
</dbReference>
<dbReference type="OrthoDB" id="9809186at2"/>
<comment type="caution">
    <text evidence="11">The sequence shown here is derived from an EMBL/GenBank/DDBJ whole genome shotgun (WGS) entry which is preliminary data.</text>
</comment>
<dbReference type="PANTHER" id="PTHR30329">
    <property type="entry name" value="STATOR ELEMENT OF FLAGELLAR MOTOR COMPLEX"/>
    <property type="match status" value="1"/>
</dbReference>
<dbReference type="Pfam" id="PF00691">
    <property type="entry name" value="OmpA"/>
    <property type="match status" value="1"/>
</dbReference>
<reference evidence="11 12" key="1">
    <citation type="submission" date="2018-10" db="EMBL/GenBank/DDBJ databases">
        <title>Robbsia sp. DHC34, isolated from soil.</title>
        <authorList>
            <person name="Gao Z.-H."/>
            <person name="Qiu L.-H."/>
        </authorList>
    </citation>
    <scope>NUCLEOTIDE SEQUENCE [LARGE SCALE GENOMIC DNA]</scope>
    <source>
        <strain evidence="11 12">DHC34</strain>
    </source>
</reference>
<dbReference type="InterPro" id="IPR025713">
    <property type="entry name" value="MotB-like_N_dom"/>
</dbReference>
<evidence type="ECO:0000256" key="5">
    <source>
        <dbReference type="ARBA" id="ARBA00022989"/>
    </source>
</evidence>
<gene>
    <name evidence="11" type="primary">motB</name>
    <name evidence="11" type="ORF">D7S86_00015</name>
</gene>
<evidence type="ECO:0000313" key="11">
    <source>
        <dbReference type="EMBL" id="RKP58396.1"/>
    </source>
</evidence>
<dbReference type="AlphaFoldDB" id="A0A494Y7R1"/>
<sequence>MAPRGKAAKGEPGAVAARPIVIKRGGVHRHAHHGGAWKLAYADFMTALMAFFLLLWLLSSVNTAELAGIADYFKMPLKDALLGGHKVSEGSSIVDGGGTDLSRTQGDATTDAGRRTPSEKSTNPRRDEDDQQRLRELKARLEAAVASNPKLTPYQQNIRMDITPEGLRIQIVDTQNRPMFGTASAAVEPYMEQILREIGKSLNTLPNHVILSGHTDAQQYSGGEKGYSNWELSADRANASRRELIAGGMDESKVLRVVGVGSTQNLDNDNPYDPVNRRISIIVMNRRAESAIQKDGEMRTESVANRAAAGAGTGDGSGSRAAGGATANDAGQTAGGAVQAPGRR</sequence>
<accession>A0A494Y7R1</accession>
<keyword evidence="3" id="KW-1003">Cell membrane</keyword>
<evidence type="ECO:0000259" key="10">
    <source>
        <dbReference type="PROSITE" id="PS51123"/>
    </source>
</evidence>
<feature type="compositionally biased region" description="Low complexity" evidence="8">
    <location>
        <begin position="318"/>
        <end position="328"/>
    </location>
</feature>
<evidence type="ECO:0000256" key="1">
    <source>
        <dbReference type="ARBA" id="ARBA00004162"/>
    </source>
</evidence>
<keyword evidence="12" id="KW-1185">Reference proteome</keyword>
<dbReference type="RefSeq" id="WP_121081919.1">
    <property type="nucleotide sequence ID" value="NZ_RBZU01000001.1"/>
</dbReference>
<evidence type="ECO:0000256" key="7">
    <source>
        <dbReference type="PROSITE-ProRule" id="PRU00473"/>
    </source>
</evidence>
<keyword evidence="6 7" id="KW-0472">Membrane</keyword>
<dbReference type="PROSITE" id="PS51123">
    <property type="entry name" value="OMPA_2"/>
    <property type="match status" value="1"/>
</dbReference>
<evidence type="ECO:0000256" key="2">
    <source>
        <dbReference type="ARBA" id="ARBA00008914"/>
    </source>
</evidence>
<protein>
    <submittedName>
        <fullName evidence="11">Motility protein MotB</fullName>
    </submittedName>
</protein>
<dbReference type="InterPro" id="IPR036737">
    <property type="entry name" value="OmpA-like_sf"/>
</dbReference>
<feature type="region of interest" description="Disordered" evidence="8">
    <location>
        <begin position="292"/>
        <end position="344"/>
    </location>
</feature>
<keyword evidence="5 9" id="KW-1133">Transmembrane helix</keyword>
<keyword evidence="4 9" id="KW-0812">Transmembrane</keyword>
<evidence type="ECO:0000313" key="12">
    <source>
        <dbReference type="Proteomes" id="UP000270342"/>
    </source>
</evidence>
<feature type="transmembrane region" description="Helical" evidence="9">
    <location>
        <begin position="39"/>
        <end position="58"/>
    </location>
</feature>
<name>A0A494Y7R1_9BURK</name>
<evidence type="ECO:0000256" key="9">
    <source>
        <dbReference type="SAM" id="Phobius"/>
    </source>
</evidence>
<feature type="region of interest" description="Disordered" evidence="8">
    <location>
        <begin position="92"/>
        <end position="131"/>
    </location>
</feature>
<evidence type="ECO:0000256" key="6">
    <source>
        <dbReference type="ARBA" id="ARBA00023136"/>
    </source>
</evidence>
<dbReference type="Pfam" id="PF13677">
    <property type="entry name" value="MotB_plug"/>
    <property type="match status" value="1"/>
</dbReference>
<dbReference type="SUPFAM" id="SSF103088">
    <property type="entry name" value="OmpA-like"/>
    <property type="match status" value="1"/>
</dbReference>
<comment type="similarity">
    <text evidence="2">Belongs to the MotB family.</text>
</comment>
<evidence type="ECO:0000256" key="4">
    <source>
        <dbReference type="ARBA" id="ARBA00022692"/>
    </source>
</evidence>
<evidence type="ECO:0000256" key="8">
    <source>
        <dbReference type="SAM" id="MobiDB-lite"/>
    </source>
</evidence>
<dbReference type="CDD" id="cd07185">
    <property type="entry name" value="OmpA_C-like"/>
    <property type="match status" value="1"/>
</dbReference>
<organism evidence="11 12">
    <name type="scientific">Pararobbsia silviterrae</name>
    <dbReference type="NCBI Taxonomy" id="1792498"/>
    <lineage>
        <taxon>Bacteria</taxon>
        <taxon>Pseudomonadati</taxon>
        <taxon>Pseudomonadota</taxon>
        <taxon>Betaproteobacteria</taxon>
        <taxon>Burkholderiales</taxon>
        <taxon>Burkholderiaceae</taxon>
        <taxon>Pararobbsia</taxon>
    </lineage>
</organism>
<dbReference type="Proteomes" id="UP000270342">
    <property type="component" value="Unassembled WGS sequence"/>
</dbReference>